<proteinExistence type="predicted"/>
<feature type="compositionally biased region" description="Basic and acidic residues" evidence="1">
    <location>
        <begin position="68"/>
        <end position="98"/>
    </location>
</feature>
<evidence type="ECO:0000256" key="1">
    <source>
        <dbReference type="SAM" id="MobiDB-lite"/>
    </source>
</evidence>
<feature type="non-terminal residue" evidence="2">
    <location>
        <position position="1"/>
    </location>
</feature>
<sequence length="124" mass="14238">YRCIGRFQDKVQWLTTEITTGASSGSRTGELIERVRERERERGGRGRGGEVNVRAIAVCVNKQLKNSSPKERISVKEEEEKLQRRKDRDKTRQVERSSRRSPVTDGSKTRVPWSRLSPTTIVVL</sequence>
<feature type="compositionally biased region" description="Basic and acidic residues" evidence="1">
    <location>
        <begin position="30"/>
        <end position="48"/>
    </location>
</feature>
<dbReference type="AlphaFoldDB" id="A0A195D5M7"/>
<evidence type="ECO:0000313" key="3">
    <source>
        <dbReference type="Proteomes" id="UP000078542"/>
    </source>
</evidence>
<accession>A0A195D5M7</accession>
<keyword evidence="3" id="KW-1185">Reference proteome</keyword>
<name>A0A195D5M7_9HYME</name>
<feature type="region of interest" description="Disordered" evidence="1">
    <location>
        <begin position="21"/>
        <end position="51"/>
    </location>
</feature>
<dbReference type="Proteomes" id="UP000078542">
    <property type="component" value="Unassembled WGS sequence"/>
</dbReference>
<reference evidence="2 3" key="1">
    <citation type="submission" date="2016-03" db="EMBL/GenBank/DDBJ databases">
        <title>Cyphomyrmex costatus WGS genome.</title>
        <authorList>
            <person name="Nygaard S."/>
            <person name="Hu H."/>
            <person name="Boomsma J."/>
            <person name="Zhang G."/>
        </authorList>
    </citation>
    <scope>NUCLEOTIDE SEQUENCE [LARGE SCALE GENOMIC DNA]</scope>
    <source>
        <strain evidence="2">MS0001</strain>
        <tissue evidence="2">Whole body</tissue>
    </source>
</reference>
<organism evidence="2 3">
    <name type="scientific">Cyphomyrmex costatus</name>
    <dbReference type="NCBI Taxonomy" id="456900"/>
    <lineage>
        <taxon>Eukaryota</taxon>
        <taxon>Metazoa</taxon>
        <taxon>Ecdysozoa</taxon>
        <taxon>Arthropoda</taxon>
        <taxon>Hexapoda</taxon>
        <taxon>Insecta</taxon>
        <taxon>Pterygota</taxon>
        <taxon>Neoptera</taxon>
        <taxon>Endopterygota</taxon>
        <taxon>Hymenoptera</taxon>
        <taxon>Apocrita</taxon>
        <taxon>Aculeata</taxon>
        <taxon>Formicoidea</taxon>
        <taxon>Formicidae</taxon>
        <taxon>Myrmicinae</taxon>
        <taxon>Cyphomyrmex</taxon>
    </lineage>
</organism>
<evidence type="ECO:0000313" key="2">
    <source>
        <dbReference type="EMBL" id="KYN07744.1"/>
    </source>
</evidence>
<protein>
    <submittedName>
        <fullName evidence="2">Uncharacterized protein</fullName>
    </submittedName>
</protein>
<gene>
    <name evidence="2" type="ORF">ALC62_01255</name>
</gene>
<feature type="region of interest" description="Disordered" evidence="1">
    <location>
        <begin position="66"/>
        <end position="124"/>
    </location>
</feature>
<dbReference type="EMBL" id="KQ976870">
    <property type="protein sequence ID" value="KYN07744.1"/>
    <property type="molecule type" value="Genomic_DNA"/>
</dbReference>